<dbReference type="Pfam" id="PF12680">
    <property type="entry name" value="SnoaL_2"/>
    <property type="match status" value="1"/>
</dbReference>
<dbReference type="EMBL" id="SODU01000004">
    <property type="protein sequence ID" value="TDW84538.1"/>
    <property type="molecule type" value="Genomic_DNA"/>
</dbReference>
<reference evidence="2 3" key="1">
    <citation type="submission" date="2019-03" db="EMBL/GenBank/DDBJ databases">
        <title>Genomic Encyclopedia of Type Strains, Phase III (KMG-III): the genomes of soil and plant-associated and newly described type strains.</title>
        <authorList>
            <person name="Whitman W."/>
        </authorList>
    </citation>
    <scope>NUCLEOTIDE SEQUENCE [LARGE SCALE GENOMIC DNA]</scope>
    <source>
        <strain evidence="2 3">VKMAc-2574</strain>
    </source>
</reference>
<dbReference type="Gene3D" id="3.10.450.50">
    <property type="match status" value="1"/>
</dbReference>
<keyword evidence="3" id="KW-1185">Reference proteome</keyword>
<sequence>MKVLAVAAVTVALVGCGGSNPGASTTPAPVDVLPAAQVYVDAVNRRDLDGLVNAFHTDGRIVDVSRTITGQDAIRTWARNEVIGGSLKVLEVVERRPTGQKLLVRWAPAGSDGWLAHYDFTSDDGRIRVANLQYA</sequence>
<gene>
    <name evidence="2" type="ORF">EV137_7352</name>
</gene>
<dbReference type="SUPFAM" id="SSF54427">
    <property type="entry name" value="NTF2-like"/>
    <property type="match status" value="1"/>
</dbReference>
<comment type="caution">
    <text evidence="2">The sequence shown here is derived from an EMBL/GenBank/DDBJ whole genome shotgun (WGS) entry which is preliminary data.</text>
</comment>
<evidence type="ECO:0000259" key="1">
    <source>
        <dbReference type="Pfam" id="PF12680"/>
    </source>
</evidence>
<accession>A0ABY2F828</accession>
<feature type="domain" description="SnoaL-like" evidence="1">
    <location>
        <begin position="39"/>
        <end position="110"/>
    </location>
</feature>
<dbReference type="PROSITE" id="PS51257">
    <property type="entry name" value="PROKAR_LIPOPROTEIN"/>
    <property type="match status" value="1"/>
</dbReference>
<dbReference type="InterPro" id="IPR032710">
    <property type="entry name" value="NTF2-like_dom_sf"/>
</dbReference>
<dbReference type="Proteomes" id="UP000295060">
    <property type="component" value="Unassembled WGS sequence"/>
</dbReference>
<evidence type="ECO:0000313" key="3">
    <source>
        <dbReference type="Proteomes" id="UP000295060"/>
    </source>
</evidence>
<dbReference type="InterPro" id="IPR037401">
    <property type="entry name" value="SnoaL-like"/>
</dbReference>
<evidence type="ECO:0000313" key="2">
    <source>
        <dbReference type="EMBL" id="TDW84538.1"/>
    </source>
</evidence>
<name>A0ABY2F828_9ACTN</name>
<proteinExistence type="predicted"/>
<organism evidence="2 3">
    <name type="scientific">Kribbella pratensis</name>
    <dbReference type="NCBI Taxonomy" id="2512112"/>
    <lineage>
        <taxon>Bacteria</taxon>
        <taxon>Bacillati</taxon>
        <taxon>Actinomycetota</taxon>
        <taxon>Actinomycetes</taxon>
        <taxon>Propionibacteriales</taxon>
        <taxon>Kribbellaceae</taxon>
        <taxon>Kribbella</taxon>
    </lineage>
</organism>
<protein>
    <recommendedName>
        <fullName evidence="1">SnoaL-like domain-containing protein</fullName>
    </recommendedName>
</protein>